<dbReference type="PANTHER" id="PTHR15549:SF30">
    <property type="entry name" value="MID2 DOMAIN-CONTAINING PROTEIN"/>
    <property type="match status" value="1"/>
</dbReference>
<feature type="region of interest" description="Disordered" evidence="5">
    <location>
        <begin position="180"/>
        <end position="237"/>
    </location>
</feature>
<proteinExistence type="predicted"/>
<reference evidence="7 8" key="1">
    <citation type="submission" date="2018-08" db="EMBL/GenBank/DDBJ databases">
        <title>Draft genome of the lignicolous fungus Coniochaeta pulveracea.</title>
        <authorList>
            <person name="Borstlap C.J."/>
            <person name="De Witt R.N."/>
            <person name="Botha A."/>
            <person name="Volschenk H."/>
        </authorList>
    </citation>
    <scope>NUCLEOTIDE SEQUENCE [LARGE SCALE GENOMIC DNA]</scope>
    <source>
        <strain evidence="7 8">CAB683</strain>
    </source>
</reference>
<keyword evidence="8" id="KW-1185">Reference proteome</keyword>
<feature type="transmembrane region" description="Helical" evidence="6">
    <location>
        <begin position="241"/>
        <end position="265"/>
    </location>
</feature>
<keyword evidence="3 6" id="KW-1133">Transmembrane helix</keyword>
<evidence type="ECO:0000313" key="7">
    <source>
        <dbReference type="EMBL" id="RKU39765.1"/>
    </source>
</evidence>
<evidence type="ECO:0000256" key="5">
    <source>
        <dbReference type="SAM" id="MobiDB-lite"/>
    </source>
</evidence>
<dbReference type="GO" id="GO:0016020">
    <property type="term" value="C:membrane"/>
    <property type="evidence" value="ECO:0007669"/>
    <property type="project" value="UniProtKB-SubCell"/>
</dbReference>
<gene>
    <name evidence="7" type="ORF">DL546_000378</name>
</gene>
<keyword evidence="4 6" id="KW-0472">Membrane</keyword>
<protein>
    <submittedName>
        <fullName evidence="7">Uncharacterized protein</fullName>
    </submittedName>
</protein>
<evidence type="ECO:0000256" key="2">
    <source>
        <dbReference type="ARBA" id="ARBA00022692"/>
    </source>
</evidence>
<dbReference type="EMBL" id="QVQW01000152">
    <property type="protein sequence ID" value="RKU39765.1"/>
    <property type="molecule type" value="Genomic_DNA"/>
</dbReference>
<dbReference type="STRING" id="177199.A0A420XVV2"/>
<evidence type="ECO:0000256" key="1">
    <source>
        <dbReference type="ARBA" id="ARBA00004167"/>
    </source>
</evidence>
<accession>A0A420XVV2</accession>
<sequence length="326" mass="33428">MTSLYPAETNDGVVTSWIPLTTVYTPPTGCSTQFRLNGPSLVAFDPGYGLDIDSKVICAPPAVTTWWEQGRLGQGAASGHTAASIGPLTCPSSWTTVATSVKDKISTNIMCCPPDYYLANGIKGSIAGDCRSDISSGVTVTFASTPLVDSTAWSTATATITEDSIVGAIAIVGWNIKQPTPTSTSSSSSSSSTSSVPSATSSTTPIPVPSPSTPSITALSSSPTNSPDPKAATSSGLSTGAAVGIGLGVALGVIGIVALLVAIWLMRRKRDRAAAAASEAQPTAPQVPPKEEDLITWEPHELPHNSPHSELPSHSVQRPPVELYAA</sequence>
<dbReference type="AlphaFoldDB" id="A0A420XVV2"/>
<dbReference type="OrthoDB" id="4497263at2759"/>
<dbReference type="InterPro" id="IPR051694">
    <property type="entry name" value="Immunoregulatory_rcpt-like"/>
</dbReference>
<evidence type="ECO:0000256" key="3">
    <source>
        <dbReference type="ARBA" id="ARBA00022989"/>
    </source>
</evidence>
<keyword evidence="2 6" id="KW-0812">Transmembrane</keyword>
<dbReference type="PANTHER" id="PTHR15549">
    <property type="entry name" value="PAIRED IMMUNOGLOBULIN-LIKE TYPE 2 RECEPTOR"/>
    <property type="match status" value="1"/>
</dbReference>
<feature type="compositionally biased region" description="Basic and acidic residues" evidence="5">
    <location>
        <begin position="289"/>
        <end position="303"/>
    </location>
</feature>
<feature type="compositionally biased region" description="Low complexity" evidence="5">
    <location>
        <begin position="180"/>
        <end position="205"/>
    </location>
</feature>
<name>A0A420XVV2_9PEZI</name>
<organism evidence="7 8">
    <name type="scientific">Coniochaeta pulveracea</name>
    <dbReference type="NCBI Taxonomy" id="177199"/>
    <lineage>
        <taxon>Eukaryota</taxon>
        <taxon>Fungi</taxon>
        <taxon>Dikarya</taxon>
        <taxon>Ascomycota</taxon>
        <taxon>Pezizomycotina</taxon>
        <taxon>Sordariomycetes</taxon>
        <taxon>Sordariomycetidae</taxon>
        <taxon>Coniochaetales</taxon>
        <taxon>Coniochaetaceae</taxon>
        <taxon>Coniochaeta</taxon>
    </lineage>
</organism>
<feature type="compositionally biased region" description="Polar residues" evidence="5">
    <location>
        <begin position="306"/>
        <end position="316"/>
    </location>
</feature>
<dbReference type="Proteomes" id="UP000275385">
    <property type="component" value="Unassembled WGS sequence"/>
</dbReference>
<dbReference type="GO" id="GO:0071944">
    <property type="term" value="C:cell periphery"/>
    <property type="evidence" value="ECO:0007669"/>
    <property type="project" value="UniProtKB-ARBA"/>
</dbReference>
<evidence type="ECO:0000256" key="6">
    <source>
        <dbReference type="SAM" id="Phobius"/>
    </source>
</evidence>
<evidence type="ECO:0000256" key="4">
    <source>
        <dbReference type="ARBA" id="ARBA00023136"/>
    </source>
</evidence>
<evidence type="ECO:0000313" key="8">
    <source>
        <dbReference type="Proteomes" id="UP000275385"/>
    </source>
</evidence>
<comment type="subcellular location">
    <subcellularLocation>
        <location evidence="1">Membrane</location>
        <topology evidence="1">Single-pass membrane protein</topology>
    </subcellularLocation>
</comment>
<comment type="caution">
    <text evidence="7">The sequence shown here is derived from an EMBL/GenBank/DDBJ whole genome shotgun (WGS) entry which is preliminary data.</text>
</comment>
<feature type="region of interest" description="Disordered" evidence="5">
    <location>
        <begin position="276"/>
        <end position="326"/>
    </location>
</feature>